<dbReference type="EMBL" id="AXCY01000001">
    <property type="protein sequence ID" value="KGM12757.1"/>
    <property type="molecule type" value="Genomic_DNA"/>
</dbReference>
<dbReference type="RefSeq" id="WP_043601956.1">
    <property type="nucleotide sequence ID" value="NZ_AXCY01000001.1"/>
</dbReference>
<evidence type="ECO:0000313" key="2">
    <source>
        <dbReference type="EMBL" id="KGM12757.1"/>
    </source>
</evidence>
<dbReference type="AlphaFoldDB" id="A0A0A0BYL7"/>
<keyword evidence="3" id="KW-1185">Reference proteome</keyword>
<dbReference type="PANTHER" id="PTHR36933">
    <property type="entry name" value="SLL0788 PROTEIN"/>
    <property type="match status" value="1"/>
</dbReference>
<accession>A0A0A0BYL7</accession>
<reference evidence="2 3" key="2">
    <citation type="journal article" date="2015" name="Stand. Genomic Sci.">
        <title>Draft genome sequence of Cellulomonas carbonis T26(T) and comparative analysis of six Cellulomonas genomes.</title>
        <authorList>
            <person name="Zhuang W."/>
            <person name="Zhang S."/>
            <person name="Xia X."/>
            <person name="Wang G."/>
        </authorList>
    </citation>
    <scope>NUCLEOTIDE SEQUENCE [LARGE SCALE GENOMIC DNA]</scope>
    <source>
        <strain evidence="2 3">T26</strain>
    </source>
</reference>
<dbReference type="InterPro" id="IPR012347">
    <property type="entry name" value="Ferritin-like"/>
</dbReference>
<evidence type="ECO:0000259" key="1">
    <source>
        <dbReference type="Pfam" id="PF03713"/>
    </source>
</evidence>
<reference evidence="2 3" key="1">
    <citation type="submission" date="2013-08" db="EMBL/GenBank/DDBJ databases">
        <title>Genome sequencing of Cellulomonas carbonis T26.</title>
        <authorList>
            <person name="Chen F."/>
            <person name="Li Y."/>
            <person name="Wang G."/>
        </authorList>
    </citation>
    <scope>NUCLEOTIDE SEQUENCE [LARGE SCALE GENOMIC DNA]</scope>
    <source>
        <strain evidence="2 3">T26</strain>
    </source>
</reference>
<proteinExistence type="predicted"/>
<protein>
    <recommendedName>
        <fullName evidence="1">DUF305 domain-containing protein</fullName>
    </recommendedName>
</protein>
<name>A0A0A0BYL7_9CELL</name>
<organism evidence="2 3">
    <name type="scientific">Cellulomonas carbonis T26</name>
    <dbReference type="NCBI Taxonomy" id="947969"/>
    <lineage>
        <taxon>Bacteria</taxon>
        <taxon>Bacillati</taxon>
        <taxon>Actinomycetota</taxon>
        <taxon>Actinomycetes</taxon>
        <taxon>Micrococcales</taxon>
        <taxon>Cellulomonadaceae</taxon>
        <taxon>Cellulomonas</taxon>
    </lineage>
</organism>
<sequence length="229" mass="23718">MSENATAPRRIPTAAVVILVAAVVGVAGLVAGSALTSGGEPVPQPAEGSAEAGFARDMQAHHAQAVQMSTMVRDATEDPEVRSLALDIMLTQQQQAGQMYGWLEQWDMPQASLAAPMQWMSETDSGMGPIEHGADATAAPGSDTVMPGMASDADLGRLADAGGVDAEVLYLRLMVAHHEGGVAMAQAALDLVEDDDARRLAQAIVSSQTAELAVLNDMLDARQAVSTGQ</sequence>
<gene>
    <name evidence="2" type="ORF">N868_00310</name>
</gene>
<dbReference type="Proteomes" id="UP000029839">
    <property type="component" value="Unassembled WGS sequence"/>
</dbReference>
<dbReference type="Gene3D" id="1.20.1260.10">
    <property type="match status" value="1"/>
</dbReference>
<dbReference type="OrthoDB" id="26872at2"/>
<dbReference type="InterPro" id="IPR005183">
    <property type="entry name" value="DUF305_CopM-like"/>
</dbReference>
<dbReference type="Pfam" id="PF03713">
    <property type="entry name" value="DUF305"/>
    <property type="match status" value="1"/>
</dbReference>
<dbReference type="PANTHER" id="PTHR36933:SF1">
    <property type="entry name" value="SLL0788 PROTEIN"/>
    <property type="match status" value="1"/>
</dbReference>
<comment type="caution">
    <text evidence="2">The sequence shown here is derived from an EMBL/GenBank/DDBJ whole genome shotgun (WGS) entry which is preliminary data.</text>
</comment>
<feature type="domain" description="DUF305" evidence="1">
    <location>
        <begin position="51"/>
        <end position="219"/>
    </location>
</feature>
<evidence type="ECO:0000313" key="3">
    <source>
        <dbReference type="Proteomes" id="UP000029839"/>
    </source>
</evidence>